<comment type="caution">
    <text evidence="3">The sequence shown here is derived from an EMBL/GenBank/DDBJ whole genome shotgun (WGS) entry which is preliminary data.</text>
</comment>
<feature type="transmembrane region" description="Helical" evidence="2">
    <location>
        <begin position="59"/>
        <end position="77"/>
    </location>
</feature>
<sequence>MRRDELEEPMTQTLTAPPRAEQPRKGNLGRMLIPLALDVATPMACYYLLHGAFGMSEVAALAVSGVIPAVRVVAGIVRDRTLNGLAGLTLAVNVAGIALSFVTGDARMMIAKDSGLSAVLSLAIMLSAFTRQPVMSAGMRPFVTRGTPEREAAWDRLAEGSPRFRRAVRLFSGIWGGVLLAECVARLIGAFTLPVSTMVWLSNVMLIVAIVVGLLVAGAFASGPIMMMVRMEARGAR</sequence>
<organism evidence="3 4">
    <name type="scientific">Microbispora maris</name>
    <dbReference type="NCBI Taxonomy" id="3144104"/>
    <lineage>
        <taxon>Bacteria</taxon>
        <taxon>Bacillati</taxon>
        <taxon>Actinomycetota</taxon>
        <taxon>Actinomycetes</taxon>
        <taxon>Streptosporangiales</taxon>
        <taxon>Streptosporangiaceae</taxon>
        <taxon>Microbispora</taxon>
    </lineage>
</organism>
<dbReference type="Proteomes" id="UP001447516">
    <property type="component" value="Unassembled WGS sequence"/>
</dbReference>
<keyword evidence="4" id="KW-1185">Reference proteome</keyword>
<evidence type="ECO:0000313" key="3">
    <source>
        <dbReference type="EMBL" id="MEN3538287.1"/>
    </source>
</evidence>
<feature type="region of interest" description="Disordered" evidence="1">
    <location>
        <begin position="1"/>
        <end position="25"/>
    </location>
</feature>
<gene>
    <name evidence="3" type="ORF">AAH991_24465</name>
</gene>
<keyword evidence="2" id="KW-0812">Transmembrane</keyword>
<dbReference type="RefSeq" id="WP_346228236.1">
    <property type="nucleotide sequence ID" value="NZ_JBDJAW010000022.1"/>
</dbReference>
<feature type="transmembrane region" description="Helical" evidence="2">
    <location>
        <begin position="170"/>
        <end position="193"/>
    </location>
</feature>
<dbReference type="NCBIfam" id="NF041646">
    <property type="entry name" value="VC0807_fam"/>
    <property type="match status" value="1"/>
</dbReference>
<feature type="transmembrane region" description="Helical" evidence="2">
    <location>
        <begin position="199"/>
        <end position="221"/>
    </location>
</feature>
<feature type="transmembrane region" description="Helical" evidence="2">
    <location>
        <begin position="84"/>
        <end position="102"/>
    </location>
</feature>
<accession>A0ABV0ATW8</accession>
<protein>
    <submittedName>
        <fullName evidence="3">VC0807 family protein</fullName>
    </submittedName>
</protein>
<name>A0ABV0ATW8_9ACTN</name>
<dbReference type="EMBL" id="JBDJAW010000022">
    <property type="protein sequence ID" value="MEN3538287.1"/>
    <property type="molecule type" value="Genomic_DNA"/>
</dbReference>
<feature type="transmembrane region" description="Helical" evidence="2">
    <location>
        <begin position="114"/>
        <end position="130"/>
    </location>
</feature>
<feature type="transmembrane region" description="Helical" evidence="2">
    <location>
        <begin position="32"/>
        <end position="53"/>
    </location>
</feature>
<evidence type="ECO:0000256" key="2">
    <source>
        <dbReference type="SAM" id="Phobius"/>
    </source>
</evidence>
<keyword evidence="2" id="KW-1133">Transmembrane helix</keyword>
<reference evidence="3 4" key="1">
    <citation type="submission" date="2024-05" db="EMBL/GenBank/DDBJ databases">
        <title>Microbispora sp.ZYX-F-249.</title>
        <authorList>
            <person name="Xie H."/>
        </authorList>
    </citation>
    <scope>NUCLEOTIDE SEQUENCE [LARGE SCALE GENOMIC DNA]</scope>
    <source>
        <strain evidence="3 4">ZYX-F-249</strain>
    </source>
</reference>
<evidence type="ECO:0000313" key="4">
    <source>
        <dbReference type="Proteomes" id="UP001447516"/>
    </source>
</evidence>
<proteinExistence type="predicted"/>
<keyword evidence="2" id="KW-0472">Membrane</keyword>
<evidence type="ECO:0000256" key="1">
    <source>
        <dbReference type="SAM" id="MobiDB-lite"/>
    </source>
</evidence>